<keyword evidence="1" id="KW-0472">Membrane</keyword>
<dbReference type="EMBL" id="KJ626179">
    <property type="protein sequence ID" value="AIZ49645.1"/>
    <property type="molecule type" value="Genomic_DNA"/>
</dbReference>
<name>A0A0A7KXX5_AERSS</name>
<evidence type="ECO:0000256" key="1">
    <source>
        <dbReference type="SAM" id="Phobius"/>
    </source>
</evidence>
<dbReference type="RefSeq" id="WP_043150727.1">
    <property type="nucleotide sequence ID" value="NZ_CDDW01000001.1"/>
</dbReference>
<evidence type="ECO:0000313" key="2">
    <source>
        <dbReference type="EMBL" id="AIZ49645.1"/>
    </source>
</evidence>
<organism evidence="2">
    <name type="scientific">Aeromonas salmonicida subsp. salmonicida</name>
    <dbReference type="NCBI Taxonomy" id="29491"/>
    <lineage>
        <taxon>Bacteria</taxon>
        <taxon>Pseudomonadati</taxon>
        <taxon>Pseudomonadota</taxon>
        <taxon>Gammaproteobacteria</taxon>
        <taxon>Aeromonadales</taxon>
        <taxon>Aeromonadaceae</taxon>
        <taxon>Aeromonas</taxon>
    </lineage>
</organism>
<keyword evidence="1" id="KW-1133">Transmembrane helix</keyword>
<proteinExistence type="predicted"/>
<protein>
    <submittedName>
        <fullName evidence="2">Uncharacterized protein</fullName>
    </submittedName>
</protein>
<feature type="transmembrane region" description="Helical" evidence="1">
    <location>
        <begin position="41"/>
        <end position="59"/>
    </location>
</feature>
<dbReference type="AlphaFoldDB" id="A0A0A7KXX5"/>
<sequence>MMEVLAIFGWAVLLVVSLFIMTAAGVGLVVSRGFTGRVEGAFVVMLLVGAAMAWFAWGVKPFVLMMVAA</sequence>
<reference evidence="2" key="2">
    <citation type="journal article" date="2015" name="Vet. Microbiol.">
        <title>Variants of a genomic island in Aeromonas salmonicida subsp. salmonicida link isolates with their geographical origins.</title>
        <authorList>
            <person name="Emond-Rheault J.G."/>
            <person name="Vincent A.T."/>
            <person name="Trudel M.V."/>
            <person name="Brochu F."/>
            <person name="Boyle B."/>
            <person name="Tanaka K.H."/>
            <person name="Attere S.A."/>
            <person name="Jubinville E."/>
            <person name="Loch T.P."/>
            <person name="Winters A.D."/>
            <person name="Faisal M."/>
            <person name="Frenette M."/>
            <person name="Derome N."/>
            <person name="Charette S.J."/>
        </authorList>
    </citation>
    <scope>NUCLEOTIDE SEQUENCE</scope>
    <source>
        <strain evidence="2">HER1085</strain>
    </source>
</reference>
<keyword evidence="1" id="KW-0812">Transmembrane</keyword>
<accession>A0A0A7KXX5</accession>
<reference evidence="2" key="1">
    <citation type="submission" date="2014-03" db="EMBL/GenBank/DDBJ databases">
        <authorList>
            <person name="Emond-Rheault J.-G."/>
            <person name="Trudel M.V."/>
            <person name="Vincent A.T."/>
            <person name="Brochu F."/>
            <person name="Boyle B."/>
            <person name="Tanaka K.H."/>
            <person name="Attere S.A."/>
            <person name="Jubinville E."/>
            <person name="Frenette M."/>
            <person name="Derome N."/>
            <person name="Charette S.J."/>
        </authorList>
    </citation>
    <scope>NUCLEOTIDE SEQUENCE</scope>
    <source>
        <strain evidence="2">HER1085</strain>
    </source>
</reference>